<proteinExistence type="predicted"/>
<comment type="caution">
    <text evidence="1">The sequence shown here is derived from an EMBL/GenBank/DDBJ whole genome shotgun (WGS) entry which is preliminary data.</text>
</comment>
<accession>A0A0C2VX60</accession>
<dbReference type="AlphaFoldDB" id="A0A0C2VX60"/>
<dbReference type="EMBL" id="JXRQ01000018">
    <property type="protein sequence ID" value="KIL48981.1"/>
    <property type="molecule type" value="Genomic_DNA"/>
</dbReference>
<evidence type="ECO:0000313" key="2">
    <source>
        <dbReference type="Proteomes" id="UP000031950"/>
    </source>
</evidence>
<dbReference type="PATRIC" id="fig|135826.4.peg.2186"/>
<keyword evidence="2" id="KW-1185">Reference proteome</keyword>
<organism evidence="1 2">
    <name type="scientific">Jeotgalibacillus alimentarius</name>
    <dbReference type="NCBI Taxonomy" id="135826"/>
    <lineage>
        <taxon>Bacteria</taxon>
        <taxon>Bacillati</taxon>
        <taxon>Bacillota</taxon>
        <taxon>Bacilli</taxon>
        <taxon>Bacillales</taxon>
        <taxon>Caryophanaceae</taxon>
        <taxon>Jeotgalibacillus</taxon>
    </lineage>
</organism>
<dbReference type="STRING" id="135826.KP77_21920"/>
<evidence type="ECO:0000313" key="1">
    <source>
        <dbReference type="EMBL" id="KIL48981.1"/>
    </source>
</evidence>
<reference evidence="1 2" key="1">
    <citation type="submission" date="2015-01" db="EMBL/GenBank/DDBJ databases">
        <title>Genome sequence of Jeotgalibacillus alimentarius.</title>
        <authorList>
            <person name="Goh K.M."/>
            <person name="Chan K.-G."/>
            <person name="Yaakop A.S."/>
            <person name="Ee R."/>
            <person name="Gan H.M."/>
            <person name="Chan C.S."/>
        </authorList>
    </citation>
    <scope>NUCLEOTIDE SEQUENCE [LARGE SCALE GENOMIC DNA]</scope>
    <source>
        <strain evidence="1 2">YKJ-13</strain>
    </source>
</reference>
<name>A0A0C2VX60_9BACL</name>
<dbReference type="Proteomes" id="UP000031950">
    <property type="component" value="Unassembled WGS sequence"/>
</dbReference>
<protein>
    <submittedName>
        <fullName evidence="1">Uncharacterized protein</fullName>
    </submittedName>
</protein>
<sequence>MEVRNEKAKHHNFYCPVDYGCYLGNYLLGFHRLKAKIEKFCCI</sequence>
<gene>
    <name evidence="1" type="ORF">KP77_21920</name>
</gene>